<proteinExistence type="predicted"/>
<keyword evidence="2" id="KW-1185">Reference proteome</keyword>
<protein>
    <submittedName>
        <fullName evidence="3">Smp_203090</fullName>
    </submittedName>
</protein>
<evidence type="ECO:0000256" key="1">
    <source>
        <dbReference type="SAM" id="SignalP"/>
    </source>
</evidence>
<name>A0A3Q0KUW0_SCHMA</name>
<feature type="signal peptide" evidence="1">
    <location>
        <begin position="1"/>
        <end position="27"/>
    </location>
</feature>
<dbReference type="WBParaSite" id="Smp_203090.1">
    <property type="protein sequence ID" value="Smp_203090.1"/>
    <property type="gene ID" value="Smp_203090"/>
</dbReference>
<reference evidence="2" key="1">
    <citation type="journal article" date="2012" name="PLoS Negl. Trop. Dis.">
        <title>A systematically improved high quality genome and transcriptome of the human blood fluke Schistosoma mansoni.</title>
        <authorList>
            <person name="Protasio A.V."/>
            <person name="Tsai I.J."/>
            <person name="Babbage A."/>
            <person name="Nichol S."/>
            <person name="Hunt M."/>
            <person name="Aslett M.A."/>
            <person name="De Silva N."/>
            <person name="Velarde G.S."/>
            <person name="Anderson T.J."/>
            <person name="Clark R.C."/>
            <person name="Davidson C."/>
            <person name="Dillon G.P."/>
            <person name="Holroyd N.E."/>
            <person name="LoVerde P.T."/>
            <person name="Lloyd C."/>
            <person name="McQuillan J."/>
            <person name="Oliveira G."/>
            <person name="Otto T.D."/>
            <person name="Parker-Manuel S.J."/>
            <person name="Quail M.A."/>
            <person name="Wilson R.A."/>
            <person name="Zerlotini A."/>
            <person name="Dunne D.W."/>
            <person name="Berriman M."/>
        </authorList>
    </citation>
    <scope>NUCLEOTIDE SEQUENCE [LARGE SCALE GENOMIC DNA]</scope>
    <source>
        <strain evidence="2">Puerto Rican</strain>
    </source>
</reference>
<keyword evidence="1" id="KW-0732">Signal</keyword>
<accession>A0A3Q0KUW0</accession>
<evidence type="ECO:0000313" key="3">
    <source>
        <dbReference type="WBParaSite" id="Smp_203090.1"/>
    </source>
</evidence>
<reference evidence="3" key="2">
    <citation type="submission" date="2018-12" db="UniProtKB">
        <authorList>
            <consortium name="WormBaseParasite"/>
        </authorList>
    </citation>
    <scope>IDENTIFICATION</scope>
    <source>
        <strain evidence="3">Puerto Rican</strain>
    </source>
</reference>
<sequence>MCLKMRFIKMLIMLFVVYLTIIQFVDSGCDTGKPNDPNVLEVKLNGDSQSFELPKLNIPIPKLRNDQSSG</sequence>
<organism evidence="2 3">
    <name type="scientific">Schistosoma mansoni</name>
    <name type="common">Blood fluke</name>
    <dbReference type="NCBI Taxonomy" id="6183"/>
    <lineage>
        <taxon>Eukaryota</taxon>
        <taxon>Metazoa</taxon>
        <taxon>Spiralia</taxon>
        <taxon>Lophotrochozoa</taxon>
        <taxon>Platyhelminthes</taxon>
        <taxon>Trematoda</taxon>
        <taxon>Digenea</taxon>
        <taxon>Strigeidida</taxon>
        <taxon>Schistosomatoidea</taxon>
        <taxon>Schistosomatidae</taxon>
        <taxon>Schistosoma</taxon>
    </lineage>
</organism>
<dbReference type="AlphaFoldDB" id="A0A3Q0KUW0"/>
<evidence type="ECO:0000313" key="2">
    <source>
        <dbReference type="Proteomes" id="UP000008854"/>
    </source>
</evidence>
<dbReference type="Proteomes" id="UP000008854">
    <property type="component" value="Unassembled WGS sequence"/>
</dbReference>
<dbReference type="ExpressionAtlas" id="A0A3Q0KUW0">
    <property type="expression patterns" value="differential"/>
</dbReference>
<dbReference type="InParanoid" id="A0A3Q0KUW0"/>
<feature type="chain" id="PRO_5018104906" evidence="1">
    <location>
        <begin position="28"/>
        <end position="70"/>
    </location>
</feature>